<dbReference type="InterPro" id="IPR000210">
    <property type="entry name" value="BTB/POZ_dom"/>
</dbReference>
<name>A0A9P4IBQ6_9PEZI</name>
<keyword evidence="3" id="KW-1185">Reference proteome</keyword>
<evidence type="ECO:0000313" key="2">
    <source>
        <dbReference type="EMBL" id="KAF2097098.1"/>
    </source>
</evidence>
<accession>A0A9P4IBQ6</accession>
<dbReference type="SUPFAM" id="SSF54695">
    <property type="entry name" value="POZ domain"/>
    <property type="match status" value="1"/>
</dbReference>
<dbReference type="PROSITE" id="PS50097">
    <property type="entry name" value="BTB"/>
    <property type="match status" value="1"/>
</dbReference>
<dbReference type="Gene3D" id="3.30.710.10">
    <property type="entry name" value="Potassium Channel Kv1.1, Chain A"/>
    <property type="match status" value="1"/>
</dbReference>
<evidence type="ECO:0000313" key="3">
    <source>
        <dbReference type="Proteomes" id="UP000799772"/>
    </source>
</evidence>
<organism evidence="2 3">
    <name type="scientific">Rhizodiscina lignyota</name>
    <dbReference type="NCBI Taxonomy" id="1504668"/>
    <lineage>
        <taxon>Eukaryota</taxon>
        <taxon>Fungi</taxon>
        <taxon>Dikarya</taxon>
        <taxon>Ascomycota</taxon>
        <taxon>Pezizomycotina</taxon>
        <taxon>Dothideomycetes</taxon>
        <taxon>Pleosporomycetidae</taxon>
        <taxon>Aulographales</taxon>
        <taxon>Rhizodiscinaceae</taxon>
        <taxon>Rhizodiscina</taxon>
    </lineage>
</organism>
<protein>
    <recommendedName>
        <fullName evidence="1">BTB domain-containing protein</fullName>
    </recommendedName>
</protein>
<reference evidence="2" key="1">
    <citation type="journal article" date="2020" name="Stud. Mycol.">
        <title>101 Dothideomycetes genomes: a test case for predicting lifestyles and emergence of pathogens.</title>
        <authorList>
            <person name="Haridas S."/>
            <person name="Albert R."/>
            <person name="Binder M."/>
            <person name="Bloem J."/>
            <person name="Labutti K."/>
            <person name="Salamov A."/>
            <person name="Andreopoulos B."/>
            <person name="Baker S."/>
            <person name="Barry K."/>
            <person name="Bills G."/>
            <person name="Bluhm B."/>
            <person name="Cannon C."/>
            <person name="Castanera R."/>
            <person name="Culley D."/>
            <person name="Daum C."/>
            <person name="Ezra D."/>
            <person name="Gonzalez J."/>
            <person name="Henrissat B."/>
            <person name="Kuo A."/>
            <person name="Liang C."/>
            <person name="Lipzen A."/>
            <person name="Lutzoni F."/>
            <person name="Magnuson J."/>
            <person name="Mondo S."/>
            <person name="Nolan M."/>
            <person name="Ohm R."/>
            <person name="Pangilinan J."/>
            <person name="Park H.-J."/>
            <person name="Ramirez L."/>
            <person name="Alfaro M."/>
            <person name="Sun H."/>
            <person name="Tritt A."/>
            <person name="Yoshinaga Y."/>
            <person name="Zwiers L.-H."/>
            <person name="Turgeon B."/>
            <person name="Goodwin S."/>
            <person name="Spatafora J."/>
            <person name="Crous P."/>
            <person name="Grigoriev I."/>
        </authorList>
    </citation>
    <scope>NUCLEOTIDE SEQUENCE</scope>
    <source>
        <strain evidence="2">CBS 133067</strain>
    </source>
</reference>
<sequence length="324" mass="36583">METTTFDEDGDVALLLDQQPNQTYGKRFVVSSKVLSLASPVWKAMFSGKYREGAKSEDIPFPDDDPWALAFMLNLAHLRFASVTDPTPLEMVKIAVLCDKYDLVSLCRFHVDGWVRRHRPTVDGDPVRYTGIIFFAWVFGYAEWMRALSHNLIINRPILPEFITYPSQQQVLPPGLSDLIDKAVEDVMTRLLACAYRAYEQMARGQACKRRFNQTCNFYLLGAFTVAAGKLSIHFNLATGCAERKPGGESVSNLATWLRDINVDPISDGEGGGYGLIEYNNRHSNCHTLNDLKLDVLRVMDSVPDVLQDHHIEHMKIQAKKLGR</sequence>
<dbReference type="Pfam" id="PF00651">
    <property type="entry name" value="BTB"/>
    <property type="match status" value="1"/>
</dbReference>
<feature type="domain" description="BTB" evidence="1">
    <location>
        <begin position="10"/>
        <end position="85"/>
    </location>
</feature>
<proteinExistence type="predicted"/>
<evidence type="ECO:0000259" key="1">
    <source>
        <dbReference type="PROSITE" id="PS50097"/>
    </source>
</evidence>
<dbReference type="AlphaFoldDB" id="A0A9P4IBQ6"/>
<comment type="caution">
    <text evidence="2">The sequence shown here is derived from an EMBL/GenBank/DDBJ whole genome shotgun (WGS) entry which is preliminary data.</text>
</comment>
<dbReference type="EMBL" id="ML978128">
    <property type="protein sequence ID" value="KAF2097098.1"/>
    <property type="molecule type" value="Genomic_DNA"/>
</dbReference>
<dbReference type="OrthoDB" id="3915840at2759"/>
<gene>
    <name evidence="2" type="ORF">NA57DRAFT_77353</name>
</gene>
<dbReference type="InterPro" id="IPR011333">
    <property type="entry name" value="SKP1/BTB/POZ_sf"/>
</dbReference>
<dbReference type="Proteomes" id="UP000799772">
    <property type="component" value="Unassembled WGS sequence"/>
</dbReference>